<organism evidence="1 2">
    <name type="scientific">Thalassobaculum litoreum DSM 18839</name>
    <dbReference type="NCBI Taxonomy" id="1123362"/>
    <lineage>
        <taxon>Bacteria</taxon>
        <taxon>Pseudomonadati</taxon>
        <taxon>Pseudomonadota</taxon>
        <taxon>Alphaproteobacteria</taxon>
        <taxon>Rhodospirillales</taxon>
        <taxon>Thalassobaculaceae</taxon>
        <taxon>Thalassobaculum</taxon>
    </lineage>
</organism>
<dbReference type="AlphaFoldDB" id="A0A8G2EWS2"/>
<protein>
    <submittedName>
        <fullName evidence="1">Uncharacterized protein</fullName>
    </submittedName>
</protein>
<evidence type="ECO:0000313" key="2">
    <source>
        <dbReference type="Proteomes" id="UP000198615"/>
    </source>
</evidence>
<dbReference type="AntiFam" id="ANF00009">
    <property type="entry name" value="Shadow ORF (opposite transposase protein)"/>
</dbReference>
<accession>A0A8G2EWS2</accession>
<reference evidence="1 2" key="1">
    <citation type="submission" date="2016-10" db="EMBL/GenBank/DDBJ databases">
        <authorList>
            <person name="Varghese N."/>
            <person name="Submissions S."/>
        </authorList>
    </citation>
    <scope>NUCLEOTIDE SEQUENCE [LARGE SCALE GENOMIC DNA]</scope>
    <source>
        <strain evidence="1 2">DSM 18839</strain>
    </source>
</reference>
<comment type="caution">
    <text evidence="1">The sequence shown here is derived from an EMBL/GenBank/DDBJ whole genome shotgun (WGS) entry which is preliminary data.</text>
</comment>
<sequence>MTAPDHMSKVFENCLHQRGHPHMAALIGIHSLARTMPRDRLGESLDKGLGVECVRQPPNQHLAGRPVHDGYQVEEAALHRHIGHVGAPDVVGPLDPRAAQQMQQIRPSFMMPGSHAGLGTLIDRHQTHQPHQAADPLLVDWVVVGAQVPGHLLEAVERRLEELFVDPPHQRQVQRRLTARHAVEGRTRDRQQVALIGHAQLGMSSVNHPTPHFPVQGLSFRDKKSLATAHSPIFACSSLTVSSETSGAFGRPPRSKMSEAPSKRARFHWWIIVGCTLNWLARSAIVCSPFSASRTTRALKSDLYCLRFDISDLLSRRSADFTR</sequence>
<proteinExistence type="predicted"/>
<dbReference type="EMBL" id="FNBW01000016">
    <property type="protein sequence ID" value="SDG41249.1"/>
    <property type="molecule type" value="Genomic_DNA"/>
</dbReference>
<gene>
    <name evidence="1" type="ORF">SAMN05660686_04327</name>
</gene>
<keyword evidence="2" id="KW-1185">Reference proteome</keyword>
<dbReference type="Proteomes" id="UP000198615">
    <property type="component" value="Unassembled WGS sequence"/>
</dbReference>
<evidence type="ECO:0000313" key="1">
    <source>
        <dbReference type="EMBL" id="SDG41249.1"/>
    </source>
</evidence>
<name>A0A8G2EWS2_9PROT</name>